<protein>
    <submittedName>
        <fullName evidence="2">Uncharacterized protein LOC105364126</fullName>
    </submittedName>
</protein>
<dbReference type="PANTHER" id="PTHR47331">
    <property type="entry name" value="PHD-TYPE DOMAIN-CONTAINING PROTEIN"/>
    <property type="match status" value="1"/>
</dbReference>
<evidence type="ECO:0000313" key="1">
    <source>
        <dbReference type="Proteomes" id="UP000695007"/>
    </source>
</evidence>
<name>A0AAJ6YLK4_9HYME</name>
<sequence length="196" mass="23499">MGSFTRDVYYLSTIRLIKNVPLNKAFHVSWHDDEETLHELLTTFWVLEKIHSNEKPKLTPEEQECEEHYKNNYFRMSNGRYIIRIPLNAPAIVLRETHETEHRMLQSLVRKFSKAENYQQQYQQFMIEYKNLDHMRQAPQIPNHQIQYYLPHHGVLKHDNTTTKLRVVFNGSCHQQLTQETLCLKHIVTQGQQQID</sequence>
<dbReference type="GeneID" id="105364126"/>
<accession>A0AAJ6YLK4</accession>
<evidence type="ECO:0000313" key="2">
    <source>
        <dbReference type="RefSeq" id="XP_011500292.1"/>
    </source>
</evidence>
<proteinExistence type="predicted"/>
<dbReference type="AlphaFoldDB" id="A0AAJ6YLK4"/>
<dbReference type="Proteomes" id="UP000695007">
    <property type="component" value="Unplaced"/>
</dbReference>
<reference evidence="2" key="1">
    <citation type="submission" date="2025-08" db="UniProtKB">
        <authorList>
            <consortium name="RefSeq"/>
        </authorList>
    </citation>
    <scope>IDENTIFICATION</scope>
</reference>
<organism evidence="1 2">
    <name type="scientific">Ceratosolen solmsi marchali</name>
    <dbReference type="NCBI Taxonomy" id="326594"/>
    <lineage>
        <taxon>Eukaryota</taxon>
        <taxon>Metazoa</taxon>
        <taxon>Ecdysozoa</taxon>
        <taxon>Arthropoda</taxon>
        <taxon>Hexapoda</taxon>
        <taxon>Insecta</taxon>
        <taxon>Pterygota</taxon>
        <taxon>Neoptera</taxon>
        <taxon>Endopterygota</taxon>
        <taxon>Hymenoptera</taxon>
        <taxon>Apocrita</taxon>
        <taxon>Proctotrupomorpha</taxon>
        <taxon>Chalcidoidea</taxon>
        <taxon>Agaonidae</taxon>
        <taxon>Agaoninae</taxon>
        <taxon>Ceratosolen</taxon>
    </lineage>
</organism>
<dbReference type="RefSeq" id="XP_011500292.1">
    <property type="nucleotide sequence ID" value="XM_011501990.1"/>
</dbReference>
<dbReference type="PANTHER" id="PTHR47331:SF5">
    <property type="entry name" value="RIBONUCLEASE H"/>
    <property type="match status" value="1"/>
</dbReference>
<dbReference type="KEGG" id="csol:105364126"/>
<gene>
    <name evidence="2" type="primary">LOC105364126</name>
</gene>
<keyword evidence="1" id="KW-1185">Reference proteome</keyword>